<dbReference type="GO" id="GO:0003678">
    <property type="term" value="F:DNA helicase activity"/>
    <property type="evidence" value="ECO:0007669"/>
    <property type="project" value="UniProtKB-ARBA"/>
</dbReference>
<dbReference type="SUPFAM" id="SSF47781">
    <property type="entry name" value="RuvA domain 2-like"/>
    <property type="match status" value="1"/>
</dbReference>
<evidence type="ECO:0000259" key="3">
    <source>
        <dbReference type="SMART" id="SM00278"/>
    </source>
</evidence>
<keyword evidence="2" id="KW-0067">ATP-binding</keyword>
<dbReference type="Gene3D" id="1.10.10.2220">
    <property type="match status" value="1"/>
</dbReference>
<dbReference type="PANTHER" id="PTHR43788">
    <property type="entry name" value="DNA2/NAM7 HELICASE FAMILY MEMBER"/>
    <property type="match status" value="1"/>
</dbReference>
<gene>
    <name evidence="5" type="ORF">DKZ35_04885</name>
</gene>
<evidence type="ECO:0000256" key="2">
    <source>
        <dbReference type="ARBA" id="ARBA00022840"/>
    </source>
</evidence>
<dbReference type="InterPro" id="IPR010994">
    <property type="entry name" value="RuvA_2-like"/>
</dbReference>
<protein>
    <recommendedName>
        <fullName evidence="7">AAA family ATPase</fullName>
    </recommendedName>
</protein>
<reference evidence="6" key="1">
    <citation type="journal article" date="2018" name="Front. Microbiol.">
        <title>Comparative Genomics of the Herbivore Gut Symbiont Lactobacillus reuteri Reveals Genetic Diversity and Lifestyle Adaptation.</title>
        <authorList>
            <person name="Zhao J."/>
        </authorList>
    </citation>
    <scope>NUCLEOTIDE SEQUENCE [LARGE SCALE GENOMIC DNA]</scope>
    <source>
        <strain evidence="6">LR9</strain>
    </source>
</reference>
<feature type="domain" description="Helix-hairpin-helix DNA-binding motif class 1" evidence="3">
    <location>
        <begin position="125"/>
        <end position="144"/>
    </location>
</feature>
<dbReference type="Pfam" id="PF14490">
    <property type="entry name" value="HHH_RecD2"/>
    <property type="match status" value="1"/>
</dbReference>
<dbReference type="InterPro" id="IPR055446">
    <property type="entry name" value="RecD2_N_OB"/>
</dbReference>
<dbReference type="InterPro" id="IPR027417">
    <property type="entry name" value="P-loop_NTPase"/>
</dbReference>
<sequence length="756" mass="85382">MAEIEIVGSIQRIRFAANDSLFKIATMRVSEVREGNIVKNSFGDVVFKGEMSLIPQNEYIIRGEFINDEKYGPQYQYISSKRRDPIEGMSREDFRQFLTDISPKGVLVNAQFDDPRPIFQEHRVKELMAIKGIGPVSADKLINAYEEQKDYSEAYVAFGKWGFNPNMTRKLVRHVHSVEGAIELLNKDPYEFMDVPGVGFKTIDEKALNFGIQSNDPRRVHAFVKDYFDKLAMDGSSWTKEIDLMKYLRQEVFDCDVEETLQWINDSDEFVAYEVDYVRRVATKRLYNTEKSIAKNLLRLLHSENKFEYKERDKIIDRIQEEQGWKYSDEQTEAINMMLDKNVSMLQGLAGTGKSTALNAVIKVLQENDYQVATCALSGKAADNLTQLTGKRGQTIHRLLGIGDPFGGFEHEENPLPVDVVILDEVSMVNDSLFEALVNALGDGTKFIMVGDIAQLDSIGVGVMRDIISSKIVPTVSLTKIHRQAQDSAIITHSLQYRMGKMPEVSPKDSWTMLGNKNDLGYVFEDSAEEEKLNTDAYRIFAQALNKYDVSNIQILTQTVSGCTRINDLAQTIANPKSPTKNQYKVKANSADAYILREGDKVLNTSNNYRATAAENHQMYRPIFNGNTGIIESIDLEFNSKGGISHVEAIIDFDGVGKVFLRDKELETIQLGYAMTVHKSQGSTIPCVIVVLPFHYMLNNRELLYTALTRASELCFLLTSTKSLKSTVKKTGETVHRSNLGLLLKREELIAPKNVE</sequence>
<dbReference type="InterPro" id="IPR029493">
    <property type="entry name" value="RecD2-like_HHH"/>
</dbReference>
<name>A0ABD6Y6U4_LIMRT</name>
<organism evidence="5 6">
    <name type="scientific">Limosilactobacillus reuteri</name>
    <name type="common">Lactobacillus reuteri</name>
    <dbReference type="NCBI Taxonomy" id="1598"/>
    <lineage>
        <taxon>Bacteria</taxon>
        <taxon>Bacillati</taxon>
        <taxon>Bacillota</taxon>
        <taxon>Bacilli</taxon>
        <taxon>Lactobacillales</taxon>
        <taxon>Lactobacillaceae</taxon>
        <taxon>Limosilactobacillus</taxon>
    </lineage>
</organism>
<proteinExistence type="predicted"/>
<feature type="domain" description="Helix-hairpin-helix DNA-binding motif class 1" evidence="3">
    <location>
        <begin position="190"/>
        <end position="210"/>
    </location>
</feature>
<evidence type="ECO:0000259" key="4">
    <source>
        <dbReference type="SMART" id="SM00382"/>
    </source>
</evidence>
<dbReference type="PANTHER" id="PTHR43788:SF6">
    <property type="entry name" value="DNA HELICASE B"/>
    <property type="match status" value="1"/>
</dbReference>
<dbReference type="InterPro" id="IPR050534">
    <property type="entry name" value="Coronavir_polyprotein_1ab"/>
</dbReference>
<feature type="domain" description="AAA+ ATPase" evidence="4">
    <location>
        <begin position="340"/>
        <end position="478"/>
    </location>
</feature>
<dbReference type="InterPro" id="IPR027785">
    <property type="entry name" value="UvrD-like_helicase_C"/>
</dbReference>
<evidence type="ECO:0000256" key="1">
    <source>
        <dbReference type="ARBA" id="ARBA00022741"/>
    </source>
</evidence>
<dbReference type="AlphaFoldDB" id="A0ABD6Y6U4"/>
<dbReference type="Gene3D" id="3.40.50.300">
    <property type="entry name" value="P-loop containing nucleotide triphosphate hydrolases"/>
    <property type="match status" value="2"/>
</dbReference>
<dbReference type="GO" id="GO:0005524">
    <property type="term" value="F:ATP binding"/>
    <property type="evidence" value="ECO:0007669"/>
    <property type="project" value="UniProtKB-KW"/>
</dbReference>
<dbReference type="InterPro" id="IPR003583">
    <property type="entry name" value="Hlx-hairpin-Hlx_DNA-bd_motif"/>
</dbReference>
<dbReference type="CDD" id="cd18809">
    <property type="entry name" value="SF1_C_RecD"/>
    <property type="match status" value="1"/>
</dbReference>
<evidence type="ECO:0000313" key="6">
    <source>
        <dbReference type="Proteomes" id="UP000245735"/>
    </source>
</evidence>
<dbReference type="SUPFAM" id="SSF52540">
    <property type="entry name" value="P-loop containing nucleoside triphosphate hydrolases"/>
    <property type="match status" value="1"/>
</dbReference>
<dbReference type="Gene3D" id="2.30.30.940">
    <property type="match status" value="1"/>
</dbReference>
<dbReference type="EMBL" id="QGHV01000022">
    <property type="protein sequence ID" value="PWT37552.1"/>
    <property type="molecule type" value="Genomic_DNA"/>
</dbReference>
<accession>A0ABD6Y6U4</accession>
<dbReference type="InterPro" id="IPR003593">
    <property type="entry name" value="AAA+_ATPase"/>
</dbReference>
<keyword evidence="1" id="KW-0547">Nucleotide-binding</keyword>
<evidence type="ECO:0000313" key="5">
    <source>
        <dbReference type="EMBL" id="PWT37552.1"/>
    </source>
</evidence>
<dbReference type="SMART" id="SM00278">
    <property type="entry name" value="HhH1"/>
    <property type="match status" value="2"/>
</dbReference>
<dbReference type="RefSeq" id="WP_109883920.1">
    <property type="nucleotide sequence ID" value="NZ_QGHR01000010.1"/>
</dbReference>
<dbReference type="SMART" id="SM00382">
    <property type="entry name" value="AAA"/>
    <property type="match status" value="1"/>
</dbReference>
<dbReference type="Pfam" id="PF13604">
    <property type="entry name" value="AAA_30"/>
    <property type="match status" value="1"/>
</dbReference>
<dbReference type="Pfam" id="PF23139">
    <property type="entry name" value="OB_YrrC"/>
    <property type="match status" value="1"/>
</dbReference>
<dbReference type="Pfam" id="PF13538">
    <property type="entry name" value="UvrD_C_2"/>
    <property type="match status" value="1"/>
</dbReference>
<dbReference type="Proteomes" id="UP000245735">
    <property type="component" value="Unassembled WGS sequence"/>
</dbReference>
<evidence type="ECO:0008006" key="7">
    <source>
        <dbReference type="Google" id="ProtNLM"/>
    </source>
</evidence>
<comment type="caution">
    <text evidence="5">The sequence shown here is derived from an EMBL/GenBank/DDBJ whole genome shotgun (WGS) entry which is preliminary data.</text>
</comment>
<dbReference type="CDD" id="cd17933">
    <property type="entry name" value="DEXSc_RecD-like"/>
    <property type="match status" value="1"/>
</dbReference>